<feature type="region of interest" description="Disordered" evidence="1">
    <location>
        <begin position="1"/>
        <end position="35"/>
    </location>
</feature>
<dbReference type="EMBL" id="QMIG01000011">
    <property type="protein sequence ID" value="RAW13773.1"/>
    <property type="molecule type" value="Genomic_DNA"/>
</dbReference>
<gene>
    <name evidence="3" type="ORF">DPM12_12270</name>
</gene>
<dbReference type="AlphaFoldDB" id="A0A329QNF0"/>
<accession>A0A329QNF0</accession>
<keyword evidence="2" id="KW-0472">Membrane</keyword>
<dbReference type="OrthoDB" id="3786414at2"/>
<feature type="compositionally biased region" description="Basic and acidic residues" evidence="1">
    <location>
        <begin position="286"/>
        <end position="297"/>
    </location>
</feature>
<feature type="compositionally biased region" description="Basic and acidic residues" evidence="1">
    <location>
        <begin position="1"/>
        <end position="16"/>
    </location>
</feature>
<organism evidence="3 4">
    <name type="scientific">Phytoactinopolyspora halophila</name>
    <dbReference type="NCBI Taxonomy" id="1981511"/>
    <lineage>
        <taxon>Bacteria</taxon>
        <taxon>Bacillati</taxon>
        <taxon>Actinomycetota</taxon>
        <taxon>Actinomycetes</taxon>
        <taxon>Jiangellales</taxon>
        <taxon>Jiangellaceae</taxon>
        <taxon>Phytoactinopolyspora</taxon>
    </lineage>
</organism>
<dbReference type="RefSeq" id="WP_112258616.1">
    <property type="nucleotide sequence ID" value="NZ_QMIG01000011.1"/>
</dbReference>
<feature type="region of interest" description="Disordered" evidence="1">
    <location>
        <begin position="284"/>
        <end position="318"/>
    </location>
</feature>
<keyword evidence="4" id="KW-1185">Reference proteome</keyword>
<keyword evidence="2" id="KW-1133">Transmembrane helix</keyword>
<feature type="region of interest" description="Disordered" evidence="1">
    <location>
        <begin position="63"/>
        <end position="111"/>
    </location>
</feature>
<proteinExistence type="predicted"/>
<evidence type="ECO:0000256" key="2">
    <source>
        <dbReference type="SAM" id="Phobius"/>
    </source>
</evidence>
<evidence type="ECO:0000313" key="4">
    <source>
        <dbReference type="Proteomes" id="UP000250462"/>
    </source>
</evidence>
<feature type="region of interest" description="Disordered" evidence="1">
    <location>
        <begin position="468"/>
        <end position="503"/>
    </location>
</feature>
<feature type="transmembrane region" description="Helical" evidence="2">
    <location>
        <begin position="42"/>
        <end position="63"/>
    </location>
</feature>
<evidence type="ECO:0000313" key="3">
    <source>
        <dbReference type="EMBL" id="RAW13773.1"/>
    </source>
</evidence>
<feature type="compositionally biased region" description="Basic and acidic residues" evidence="1">
    <location>
        <begin position="493"/>
        <end position="503"/>
    </location>
</feature>
<comment type="caution">
    <text evidence="3">The sequence shown here is derived from an EMBL/GenBank/DDBJ whole genome shotgun (WGS) entry which is preliminary data.</text>
</comment>
<protein>
    <submittedName>
        <fullName evidence="3">Uncharacterized protein</fullName>
    </submittedName>
</protein>
<keyword evidence="2" id="KW-0812">Transmembrane</keyword>
<dbReference type="Proteomes" id="UP000250462">
    <property type="component" value="Unassembled WGS sequence"/>
</dbReference>
<evidence type="ECO:0000256" key="1">
    <source>
        <dbReference type="SAM" id="MobiDB-lite"/>
    </source>
</evidence>
<reference evidence="3 4" key="1">
    <citation type="submission" date="2018-06" db="EMBL/GenBank/DDBJ databases">
        <title>Phytoactinopolyspora halophila sp. nov., a novel halophilic actinomycete isolated from a saline soil in China.</title>
        <authorList>
            <person name="Tang S.-K."/>
        </authorList>
    </citation>
    <scope>NUCLEOTIDE SEQUENCE [LARGE SCALE GENOMIC DNA]</scope>
    <source>
        <strain evidence="3 4">YIM 96934</strain>
    </source>
</reference>
<sequence>MNSDDQIRRMFDDVRFSGEPPMASTASDDVSRGRRHLRRRRMAAWGSGVAGATALVTGAALVVPGEDPGGPELDVAGGSAGDGMSAEQGRAGTSEESEQPTESERPPGIGEFSKTRQLLLDTAIEHFDPEQEHLPDEVTGGQQGSGADGALYVGTKLGWSVPGEDGLGLVQVAVTTPDYVESSDHAFESIAHYVGCEMDSDSCTEQDIPGTDETAWVNEGDAERNLEFGVIHERADGSLVSVGIHDLFGNNSTEPVSGVDIDLDQAFAFVTDPELQIDAAELENASEQREARERFSEPDEEELDFSRTDTEPAPQTEEMDDADVQEALQKCTESAPSWEGFEPVFGLTAETDVDAYVPTGWVIAQRGDTKLLCEFGSSGNNAGGALFGSSEAKDSPYLTAPVESKRATFGLYTSSVDRVTVQTSGGPEQDAIMRDGYWFFPHDGNDAGRLALRGYDDEGELIYDSTEDDAECYTDPGGTEVIRPGSDEDLDPEDCRPMVEWDH</sequence>
<name>A0A329QNF0_9ACTN</name>